<dbReference type="AlphaFoldDB" id="A0A2S5ZBL2"/>
<organism evidence="4 5">
    <name type="scientific">Marinobacter maroccanus</name>
    <dbReference type="NCBI Taxonomy" id="2055143"/>
    <lineage>
        <taxon>Bacteria</taxon>
        <taxon>Pseudomonadati</taxon>
        <taxon>Pseudomonadota</taxon>
        <taxon>Gammaproteobacteria</taxon>
        <taxon>Pseudomonadales</taxon>
        <taxon>Marinobacteraceae</taxon>
        <taxon>Marinobacter</taxon>
    </lineage>
</organism>
<feature type="chain" id="PRO_5015522058" evidence="1">
    <location>
        <begin position="25"/>
        <end position="208"/>
    </location>
</feature>
<feature type="signal peptide" evidence="1">
    <location>
        <begin position="1"/>
        <end position="24"/>
    </location>
</feature>
<feature type="domain" description="Ice-binding protein C-terminal" evidence="3">
    <location>
        <begin position="184"/>
        <end position="205"/>
    </location>
</feature>
<gene>
    <name evidence="4" type="ORF">KEHDKFFH_08490</name>
</gene>
<reference evidence="4 5" key="1">
    <citation type="submission" date="2018-01" db="EMBL/GenBank/DDBJ databases">
        <title>Complete genome sequences of the type strains of Marinobacter flavimaris and Marinobacter maroccanus.</title>
        <authorList>
            <person name="Palau M."/>
            <person name="Boujida N."/>
            <person name="Manresa A."/>
            <person name="Minana-Galbis D."/>
        </authorList>
    </citation>
    <scope>NUCLEOTIDE SEQUENCE [LARGE SCALE GENOMIC DNA]</scope>
    <source>
        <strain evidence="4 5">N4</strain>
    </source>
</reference>
<evidence type="ECO:0000313" key="4">
    <source>
        <dbReference type="EMBL" id="PPI84731.1"/>
    </source>
</evidence>
<protein>
    <submittedName>
        <fullName evidence="4">PEP-CTERM sorting domain-containing protein</fullName>
    </submittedName>
</protein>
<dbReference type="InterPro" id="IPR006946">
    <property type="entry name" value="DGR2-like_dom"/>
</dbReference>
<dbReference type="SUPFAM" id="SSF49785">
    <property type="entry name" value="Galactose-binding domain-like"/>
    <property type="match status" value="1"/>
</dbReference>
<accession>A0A2S5ZBL2</accession>
<dbReference type="NCBIfam" id="TIGR02595">
    <property type="entry name" value="PEP_CTERM"/>
    <property type="match status" value="1"/>
</dbReference>
<comment type="caution">
    <text evidence="4">The sequence shown here is derived from an EMBL/GenBank/DDBJ whole genome shotgun (WGS) entry which is preliminary data.</text>
</comment>
<dbReference type="EMBL" id="PSSX01000005">
    <property type="protein sequence ID" value="PPI84731.1"/>
    <property type="molecule type" value="Genomic_DNA"/>
</dbReference>
<dbReference type="RefSeq" id="WP_104321513.1">
    <property type="nucleotide sequence ID" value="NZ_PSSX01000005.1"/>
</dbReference>
<sequence>MSKIRRIGTALGLAALVISPIASASLLDNGSFEQALTLNQAGGGWGYFDPNDVDGWSSDTNDIEIWNSGFNGVDAQDGTRFAELNAHPNTTGSAFTLFQDFDTVANETYQLTFAYRARVGQESFNVTVADLDMDIINFETGDWTLFSGMFTASSESTRLMFTSINPDTETLGNFLDNVSVVAKVPEPGTLALLGLGLAGLGIARKRKS</sequence>
<evidence type="ECO:0000259" key="2">
    <source>
        <dbReference type="Pfam" id="PF04862"/>
    </source>
</evidence>
<proteinExistence type="predicted"/>
<keyword evidence="5" id="KW-1185">Reference proteome</keyword>
<name>A0A2S5ZBL2_9GAMM</name>
<dbReference type="OrthoDB" id="5761316at2"/>
<dbReference type="Gene3D" id="2.60.120.260">
    <property type="entry name" value="Galactose-binding domain-like"/>
    <property type="match status" value="1"/>
</dbReference>
<feature type="domain" description="DUF642" evidence="2">
    <location>
        <begin position="26"/>
        <end position="180"/>
    </location>
</feature>
<evidence type="ECO:0000256" key="1">
    <source>
        <dbReference type="SAM" id="SignalP"/>
    </source>
</evidence>
<keyword evidence="1" id="KW-0732">Signal</keyword>
<dbReference type="InterPro" id="IPR013424">
    <property type="entry name" value="Ice-binding_C"/>
</dbReference>
<evidence type="ECO:0000313" key="5">
    <source>
        <dbReference type="Proteomes" id="UP000239917"/>
    </source>
</evidence>
<dbReference type="Pfam" id="PF07589">
    <property type="entry name" value="PEP-CTERM"/>
    <property type="match status" value="1"/>
</dbReference>
<evidence type="ECO:0000259" key="3">
    <source>
        <dbReference type="Pfam" id="PF07589"/>
    </source>
</evidence>
<dbReference type="Proteomes" id="UP000239917">
    <property type="component" value="Unassembled WGS sequence"/>
</dbReference>
<dbReference type="Pfam" id="PF04862">
    <property type="entry name" value="DUF642"/>
    <property type="match status" value="1"/>
</dbReference>
<dbReference type="InterPro" id="IPR008979">
    <property type="entry name" value="Galactose-bd-like_sf"/>
</dbReference>